<proteinExistence type="predicted"/>
<organism evidence="1">
    <name type="scientific">Candidatus Kentrum sp. LFY</name>
    <dbReference type="NCBI Taxonomy" id="2126342"/>
    <lineage>
        <taxon>Bacteria</taxon>
        <taxon>Pseudomonadati</taxon>
        <taxon>Pseudomonadota</taxon>
        <taxon>Gammaproteobacteria</taxon>
        <taxon>Candidatus Kentrum</taxon>
    </lineage>
</organism>
<evidence type="ECO:0000313" key="1">
    <source>
        <dbReference type="EMBL" id="VFJ95162.1"/>
    </source>
</evidence>
<accession>A0A450URH9</accession>
<dbReference type="EMBL" id="CAADFF010000066">
    <property type="protein sequence ID" value="VFJ95162.1"/>
    <property type="molecule type" value="Genomic_DNA"/>
</dbReference>
<sequence length="98" mass="10968">MTLARASVKTSGKNCWKPWRSNDSDDNVNTLRLALELEDAQRAAKHLAILREYAEAGDGKAASWWVTWALTLAALPDGGADDAARIVARPKNWRQYWD</sequence>
<gene>
    <name evidence="1" type="ORF">BECKLFY1418B_GA0070995_10668</name>
</gene>
<protein>
    <submittedName>
        <fullName evidence="1">Uncharacterized protein</fullName>
    </submittedName>
</protein>
<name>A0A450URH9_9GAMM</name>
<reference evidence="1" key="1">
    <citation type="submission" date="2019-02" db="EMBL/GenBank/DDBJ databases">
        <authorList>
            <person name="Gruber-Vodicka R. H."/>
            <person name="Seah K. B. B."/>
        </authorList>
    </citation>
    <scope>NUCLEOTIDE SEQUENCE</scope>
    <source>
        <strain evidence="1">BECK_M7</strain>
    </source>
</reference>
<dbReference type="AlphaFoldDB" id="A0A450URH9"/>